<evidence type="ECO:0000313" key="3">
    <source>
        <dbReference type="Proteomes" id="UP001604277"/>
    </source>
</evidence>
<name>A0ABD1QDM7_9LAMI</name>
<evidence type="ECO:0000313" key="2">
    <source>
        <dbReference type="EMBL" id="KAL2473872.1"/>
    </source>
</evidence>
<dbReference type="Proteomes" id="UP001604277">
    <property type="component" value="Unassembled WGS sequence"/>
</dbReference>
<organism evidence="2 3">
    <name type="scientific">Forsythia ovata</name>
    <dbReference type="NCBI Taxonomy" id="205694"/>
    <lineage>
        <taxon>Eukaryota</taxon>
        <taxon>Viridiplantae</taxon>
        <taxon>Streptophyta</taxon>
        <taxon>Embryophyta</taxon>
        <taxon>Tracheophyta</taxon>
        <taxon>Spermatophyta</taxon>
        <taxon>Magnoliopsida</taxon>
        <taxon>eudicotyledons</taxon>
        <taxon>Gunneridae</taxon>
        <taxon>Pentapetalae</taxon>
        <taxon>asterids</taxon>
        <taxon>lamiids</taxon>
        <taxon>Lamiales</taxon>
        <taxon>Oleaceae</taxon>
        <taxon>Forsythieae</taxon>
        <taxon>Forsythia</taxon>
    </lineage>
</organism>
<sequence length="228" mass="26251">MILSRYLIKARVYVELEDSTGSLSGTMIGDTAEKFLQYTGKQLMDSGLEVLEKIRITLEEEQFFYIKGMKKNVLENEYKYDIIFLNKPVPSTSTTSTSTRSKTNKRKDIAYTTDTPMPLHGQTFPSAVKQLNFPSSPASKSKKRKIEEHPISSENVANPEKLPTSRTDGYSRTIRFYLSCSLAGKIDRGTNGCIVLDQYNMWKRFLFMENWEKFKNMKYALDKLQELT</sequence>
<proteinExistence type="predicted"/>
<accession>A0ABD1QDM7</accession>
<protein>
    <recommendedName>
        <fullName evidence="4">Replication protein</fullName>
    </recommendedName>
</protein>
<feature type="region of interest" description="Disordered" evidence="1">
    <location>
        <begin position="130"/>
        <end position="165"/>
    </location>
</feature>
<keyword evidence="3" id="KW-1185">Reference proteome</keyword>
<evidence type="ECO:0000256" key="1">
    <source>
        <dbReference type="SAM" id="MobiDB-lite"/>
    </source>
</evidence>
<evidence type="ECO:0008006" key="4">
    <source>
        <dbReference type="Google" id="ProtNLM"/>
    </source>
</evidence>
<comment type="caution">
    <text evidence="2">The sequence shown here is derived from an EMBL/GenBank/DDBJ whole genome shotgun (WGS) entry which is preliminary data.</text>
</comment>
<gene>
    <name evidence="2" type="ORF">Fot_49608</name>
</gene>
<reference evidence="3" key="1">
    <citation type="submission" date="2024-07" db="EMBL/GenBank/DDBJ databases">
        <title>Two chromosome-level genome assemblies of Korean endemic species Abeliophyllum distichum and Forsythia ovata (Oleaceae).</title>
        <authorList>
            <person name="Jang H."/>
        </authorList>
    </citation>
    <scope>NUCLEOTIDE SEQUENCE [LARGE SCALE GENOMIC DNA]</scope>
</reference>
<dbReference type="EMBL" id="JBFOLJ010000015">
    <property type="protein sequence ID" value="KAL2473872.1"/>
    <property type="molecule type" value="Genomic_DNA"/>
</dbReference>
<dbReference type="AlphaFoldDB" id="A0ABD1QDM7"/>